<feature type="transmembrane region" description="Helical" evidence="2">
    <location>
        <begin position="94"/>
        <end position="113"/>
    </location>
</feature>
<keyword evidence="4" id="KW-1185">Reference proteome</keyword>
<keyword evidence="2" id="KW-0812">Transmembrane</keyword>
<reference evidence="3 4" key="1">
    <citation type="submission" date="2019-07" db="EMBL/GenBank/DDBJ databases">
        <title>Draft genome assembly of a fouling barnacle, Amphibalanus amphitrite (Darwin, 1854): The first reference genome for Thecostraca.</title>
        <authorList>
            <person name="Kim W."/>
        </authorList>
    </citation>
    <scope>NUCLEOTIDE SEQUENCE [LARGE SCALE GENOMIC DNA]</scope>
    <source>
        <strain evidence="3">SNU_AA5</strain>
        <tissue evidence="3">Soma without cirri and trophi</tissue>
    </source>
</reference>
<keyword evidence="2" id="KW-0472">Membrane</keyword>
<proteinExistence type="predicted"/>
<feature type="transmembrane region" description="Helical" evidence="2">
    <location>
        <begin position="250"/>
        <end position="271"/>
    </location>
</feature>
<organism evidence="3 4">
    <name type="scientific">Amphibalanus amphitrite</name>
    <name type="common">Striped barnacle</name>
    <name type="synonym">Balanus amphitrite</name>
    <dbReference type="NCBI Taxonomy" id="1232801"/>
    <lineage>
        <taxon>Eukaryota</taxon>
        <taxon>Metazoa</taxon>
        <taxon>Ecdysozoa</taxon>
        <taxon>Arthropoda</taxon>
        <taxon>Crustacea</taxon>
        <taxon>Multicrustacea</taxon>
        <taxon>Cirripedia</taxon>
        <taxon>Thoracica</taxon>
        <taxon>Thoracicalcarea</taxon>
        <taxon>Balanomorpha</taxon>
        <taxon>Balanoidea</taxon>
        <taxon>Balanidae</taxon>
        <taxon>Amphibalaninae</taxon>
        <taxon>Amphibalanus</taxon>
    </lineage>
</organism>
<protein>
    <recommendedName>
        <fullName evidence="5">Gustatory receptor</fullName>
    </recommendedName>
</protein>
<name>A0A6A4UY18_AMPAM</name>
<dbReference type="Proteomes" id="UP000440578">
    <property type="component" value="Unassembled WGS sequence"/>
</dbReference>
<evidence type="ECO:0000313" key="3">
    <source>
        <dbReference type="EMBL" id="KAF0288687.1"/>
    </source>
</evidence>
<keyword evidence="2" id="KW-1133">Transmembrane helix</keyword>
<evidence type="ECO:0000256" key="1">
    <source>
        <dbReference type="SAM" id="MobiDB-lite"/>
    </source>
</evidence>
<feature type="transmembrane region" description="Helical" evidence="2">
    <location>
        <begin position="50"/>
        <end position="68"/>
    </location>
</feature>
<evidence type="ECO:0008006" key="5">
    <source>
        <dbReference type="Google" id="ProtNLM"/>
    </source>
</evidence>
<dbReference type="EMBL" id="VIIS01002087">
    <property type="protein sequence ID" value="KAF0288687.1"/>
    <property type="molecule type" value="Genomic_DNA"/>
</dbReference>
<dbReference type="AlphaFoldDB" id="A0A6A4UY18"/>
<feature type="transmembrane region" description="Helical" evidence="2">
    <location>
        <begin position="369"/>
        <end position="389"/>
    </location>
</feature>
<comment type="caution">
    <text evidence="3">The sequence shown here is derived from an EMBL/GenBank/DDBJ whole genome shotgun (WGS) entry which is preliminary data.</text>
</comment>
<feature type="region of interest" description="Disordered" evidence="1">
    <location>
        <begin position="1"/>
        <end position="23"/>
    </location>
</feature>
<feature type="transmembrane region" description="Helical" evidence="2">
    <location>
        <begin position="291"/>
        <end position="309"/>
    </location>
</feature>
<evidence type="ECO:0000256" key="2">
    <source>
        <dbReference type="SAM" id="Phobius"/>
    </source>
</evidence>
<sequence length="404" mass="43378">MPPGDQRVAPAPPTSGGSGDGGAGRSLRALIRLLRLSGMAIRPRPRRCSLLWYSLLYALLTVGCWVAVRDDVRRGLDAEKRGEHWVNATLESHFFGLTMALVWLALTLTFVIGSRRFDALLDELPQLLHERQVLAASYGGGGSASGRNLSLLWLKAVVIVTAIFISLCIEKVVSTDCAAPVTCATSLLKDAMKCFILTFSQLVPLKYMFTGVLLNDSLHTLNAALVAVAVEDPVMLPPHLERLQTRLSALLARLTSAMAADLVVPTLFGVLAEIQVVTALVHLVTARAGPVSVMFPAAQAVLVVLLLVAPCETCQRLLSGVSASRDHLLLLERRLGAGPARSTAAWMREAAARDLENFGDLGLFRLRRATLLSIVSATITYMIVMAQFLSSSGSPAADDAFEVS</sequence>
<accession>A0A6A4UY18</accession>
<evidence type="ECO:0000313" key="4">
    <source>
        <dbReference type="Proteomes" id="UP000440578"/>
    </source>
</evidence>
<gene>
    <name evidence="3" type="ORF">FJT64_012993</name>
</gene>